<keyword evidence="8" id="KW-1185">Reference proteome</keyword>
<keyword evidence="5" id="KW-0234">DNA repair</keyword>
<keyword evidence="1" id="KW-0540">Nuclease</keyword>
<evidence type="ECO:0000256" key="3">
    <source>
        <dbReference type="ARBA" id="ARBA00022763"/>
    </source>
</evidence>
<dbReference type="CDD" id="cd00221">
    <property type="entry name" value="Vsr"/>
    <property type="match status" value="1"/>
</dbReference>
<keyword evidence="3" id="KW-0227">DNA damage</keyword>
<evidence type="ECO:0000256" key="2">
    <source>
        <dbReference type="ARBA" id="ARBA00022759"/>
    </source>
</evidence>
<gene>
    <name evidence="7" type="ORF">ABZ507_04630</name>
</gene>
<dbReference type="InterPro" id="IPR011335">
    <property type="entry name" value="Restrct_endonuc-II-like"/>
</dbReference>
<comment type="caution">
    <text evidence="7">The sequence shown here is derived from an EMBL/GenBank/DDBJ whole genome shotgun (WGS) entry which is preliminary data.</text>
</comment>
<dbReference type="Gene3D" id="3.40.960.10">
    <property type="entry name" value="VSR Endonuclease"/>
    <property type="match status" value="1"/>
</dbReference>
<dbReference type="Proteomes" id="UP001550535">
    <property type="component" value="Unassembled WGS sequence"/>
</dbReference>
<evidence type="ECO:0000256" key="5">
    <source>
        <dbReference type="ARBA" id="ARBA00023204"/>
    </source>
</evidence>
<dbReference type="SUPFAM" id="SSF52980">
    <property type="entry name" value="Restriction endonuclease-like"/>
    <property type="match status" value="1"/>
</dbReference>
<dbReference type="GO" id="GO:0004519">
    <property type="term" value="F:endonuclease activity"/>
    <property type="evidence" value="ECO:0007669"/>
    <property type="project" value="UniProtKB-KW"/>
</dbReference>
<name>A0ABV2X5I1_9NOCA</name>
<dbReference type="RefSeq" id="WP_357810504.1">
    <property type="nucleotide sequence ID" value="NZ_JBEYBM010000033.1"/>
</dbReference>
<dbReference type="EMBL" id="JBEYBR010000007">
    <property type="protein sequence ID" value="MEU2121099.1"/>
    <property type="molecule type" value="Genomic_DNA"/>
</dbReference>
<organism evidence="7 8">
    <name type="scientific">Nocardia niwae</name>
    <dbReference type="NCBI Taxonomy" id="626084"/>
    <lineage>
        <taxon>Bacteria</taxon>
        <taxon>Bacillati</taxon>
        <taxon>Actinomycetota</taxon>
        <taxon>Actinomycetes</taxon>
        <taxon>Mycobacteriales</taxon>
        <taxon>Nocardiaceae</taxon>
        <taxon>Nocardia</taxon>
    </lineage>
</organism>
<keyword evidence="2 7" id="KW-0255">Endonuclease</keyword>
<sequence length="129" mass="14961">MRANRKRDTGPEMALRRELYRRGIATGVDARPLAELRRTADIVFAADRVAVFVDGCFWHGCPTHHRPAIKNAEFWLQKIDANRNRDRDTSTKLHEAGWTVIRVWEHDDPKPAVERIQAEVLGHRRPSCR</sequence>
<protein>
    <submittedName>
        <fullName evidence="7">Very short patch repair endonuclease</fullName>
    </submittedName>
</protein>
<dbReference type="InterPro" id="IPR004603">
    <property type="entry name" value="DNA_mismatch_endonuc_vsr"/>
</dbReference>
<evidence type="ECO:0000313" key="7">
    <source>
        <dbReference type="EMBL" id="MEU2121099.1"/>
    </source>
</evidence>
<evidence type="ECO:0000256" key="6">
    <source>
        <dbReference type="ARBA" id="ARBA00029466"/>
    </source>
</evidence>
<evidence type="ECO:0000256" key="4">
    <source>
        <dbReference type="ARBA" id="ARBA00022801"/>
    </source>
</evidence>
<keyword evidence="4" id="KW-0378">Hydrolase</keyword>
<dbReference type="NCBIfam" id="TIGR00632">
    <property type="entry name" value="vsr"/>
    <property type="match status" value="1"/>
</dbReference>
<evidence type="ECO:0000256" key="1">
    <source>
        <dbReference type="ARBA" id="ARBA00022722"/>
    </source>
</evidence>
<dbReference type="Pfam" id="PF03852">
    <property type="entry name" value="Vsr"/>
    <property type="match status" value="1"/>
</dbReference>
<reference evidence="7 8" key="1">
    <citation type="submission" date="2024-06" db="EMBL/GenBank/DDBJ databases">
        <title>The Natural Products Discovery Center: Release of the First 8490 Sequenced Strains for Exploring Actinobacteria Biosynthetic Diversity.</title>
        <authorList>
            <person name="Kalkreuter E."/>
            <person name="Kautsar S.A."/>
            <person name="Yang D."/>
            <person name="Bader C.D."/>
            <person name="Teijaro C.N."/>
            <person name="Fluegel L."/>
            <person name="Davis C.M."/>
            <person name="Simpson J.R."/>
            <person name="Lauterbach L."/>
            <person name="Steele A.D."/>
            <person name="Gui C."/>
            <person name="Meng S."/>
            <person name="Li G."/>
            <person name="Viehrig K."/>
            <person name="Ye F."/>
            <person name="Su P."/>
            <person name="Kiefer A.F."/>
            <person name="Nichols A."/>
            <person name="Cepeda A.J."/>
            <person name="Yan W."/>
            <person name="Fan B."/>
            <person name="Jiang Y."/>
            <person name="Adhikari A."/>
            <person name="Zheng C.-J."/>
            <person name="Schuster L."/>
            <person name="Cowan T.M."/>
            <person name="Smanski M.J."/>
            <person name="Chevrette M.G."/>
            <person name="De Carvalho L.P.S."/>
            <person name="Shen B."/>
        </authorList>
    </citation>
    <scope>NUCLEOTIDE SEQUENCE [LARGE SCALE GENOMIC DNA]</scope>
    <source>
        <strain evidence="7 8">NPDC019434</strain>
    </source>
</reference>
<accession>A0ABV2X5I1</accession>
<proteinExistence type="inferred from homology"/>
<evidence type="ECO:0000313" key="8">
    <source>
        <dbReference type="Proteomes" id="UP001550535"/>
    </source>
</evidence>
<comment type="similarity">
    <text evidence="6">Belongs to the Vsr family.</text>
</comment>